<proteinExistence type="predicted"/>
<dbReference type="Proteomes" id="UP000784294">
    <property type="component" value="Unassembled WGS sequence"/>
</dbReference>
<dbReference type="AlphaFoldDB" id="A0A3S5A4K4"/>
<feature type="region of interest" description="Disordered" evidence="1">
    <location>
        <begin position="1"/>
        <end position="29"/>
    </location>
</feature>
<reference evidence="2" key="1">
    <citation type="submission" date="2018-11" db="EMBL/GenBank/DDBJ databases">
        <authorList>
            <consortium name="Pathogen Informatics"/>
        </authorList>
    </citation>
    <scope>NUCLEOTIDE SEQUENCE</scope>
</reference>
<name>A0A3S5A4K4_9PLAT</name>
<dbReference type="EMBL" id="CAAALY010022441">
    <property type="protein sequence ID" value="VEL14821.1"/>
    <property type="molecule type" value="Genomic_DNA"/>
</dbReference>
<keyword evidence="3" id="KW-1185">Reference proteome</keyword>
<accession>A0A3S5A4K4</accession>
<evidence type="ECO:0000313" key="2">
    <source>
        <dbReference type="EMBL" id="VEL14821.1"/>
    </source>
</evidence>
<evidence type="ECO:0000313" key="3">
    <source>
        <dbReference type="Proteomes" id="UP000784294"/>
    </source>
</evidence>
<organism evidence="2 3">
    <name type="scientific">Protopolystoma xenopodis</name>
    <dbReference type="NCBI Taxonomy" id="117903"/>
    <lineage>
        <taxon>Eukaryota</taxon>
        <taxon>Metazoa</taxon>
        <taxon>Spiralia</taxon>
        <taxon>Lophotrochozoa</taxon>
        <taxon>Platyhelminthes</taxon>
        <taxon>Monogenea</taxon>
        <taxon>Polyopisthocotylea</taxon>
        <taxon>Polystomatidea</taxon>
        <taxon>Polystomatidae</taxon>
        <taxon>Protopolystoma</taxon>
    </lineage>
</organism>
<sequence>MSTAVAVPAPSRRSSLQKQSDTQKHEHMTIETGWRRESVLICKRPGSSNPRVVQARAVACLTDCGLQLVNM</sequence>
<evidence type="ECO:0000256" key="1">
    <source>
        <dbReference type="SAM" id="MobiDB-lite"/>
    </source>
</evidence>
<protein>
    <submittedName>
        <fullName evidence="2">Uncharacterized protein</fullName>
    </submittedName>
</protein>
<gene>
    <name evidence="2" type="ORF">PXEA_LOCUS8261</name>
</gene>
<comment type="caution">
    <text evidence="2">The sequence shown here is derived from an EMBL/GenBank/DDBJ whole genome shotgun (WGS) entry which is preliminary data.</text>
</comment>